<evidence type="ECO:0000256" key="2">
    <source>
        <dbReference type="ARBA" id="ARBA00022723"/>
    </source>
</evidence>
<evidence type="ECO:0000313" key="7">
    <source>
        <dbReference type="Proteomes" id="UP001224775"/>
    </source>
</evidence>
<keyword evidence="2" id="KW-0479">Metal-binding</keyword>
<gene>
    <name evidence="6" type="ORF">QTG54_014000</name>
</gene>
<reference evidence="6" key="1">
    <citation type="submission" date="2023-06" db="EMBL/GenBank/DDBJ databases">
        <title>Survivors Of The Sea: Transcriptome response of Skeletonema marinoi to long-term dormancy.</title>
        <authorList>
            <person name="Pinder M.I.M."/>
            <person name="Kourtchenko O."/>
            <person name="Robertson E.K."/>
            <person name="Larsson T."/>
            <person name="Maumus F."/>
            <person name="Osuna-Cruz C.M."/>
            <person name="Vancaester E."/>
            <person name="Stenow R."/>
            <person name="Vandepoele K."/>
            <person name="Ploug H."/>
            <person name="Bruchert V."/>
            <person name="Godhe A."/>
            <person name="Topel M."/>
        </authorList>
    </citation>
    <scope>NUCLEOTIDE SEQUENCE</scope>
    <source>
        <strain evidence="6">R05AC</strain>
    </source>
</reference>
<accession>A0AAD9D601</accession>
<sequence length="212" mass="24223">MMKRVNENKAMTDTIPQAQSRRWKEQLKQIENNLHSSQEESPSCRWAGVLPSNAEMSYSARRRMQLPYAKMWSGSCECGACKYEITLKRLTQLQHCYCNLCRKLSGSPYSTWLPVEKEHFQWKQSDAVTLVRTTPVGQRHICSKCRGVLTIVYDEQPTLIWPCAGGLDDATLPDSSSEMGTLLSRVCHICCRHLPPWIDLPEDDTEKLPDAC</sequence>
<dbReference type="InterPro" id="IPR011057">
    <property type="entry name" value="Mss4-like_sf"/>
</dbReference>
<comment type="similarity">
    <text evidence="1">Belongs to the Gfa family.</text>
</comment>
<evidence type="ECO:0000256" key="4">
    <source>
        <dbReference type="ARBA" id="ARBA00023239"/>
    </source>
</evidence>
<keyword evidence="3" id="KW-0862">Zinc</keyword>
<organism evidence="6 7">
    <name type="scientific">Skeletonema marinoi</name>
    <dbReference type="NCBI Taxonomy" id="267567"/>
    <lineage>
        <taxon>Eukaryota</taxon>
        <taxon>Sar</taxon>
        <taxon>Stramenopiles</taxon>
        <taxon>Ochrophyta</taxon>
        <taxon>Bacillariophyta</taxon>
        <taxon>Coscinodiscophyceae</taxon>
        <taxon>Thalassiosirophycidae</taxon>
        <taxon>Thalassiosirales</taxon>
        <taxon>Skeletonemataceae</taxon>
        <taxon>Skeletonema</taxon>
        <taxon>Skeletonema marinoi-dohrnii complex</taxon>
    </lineage>
</organism>
<dbReference type="PANTHER" id="PTHR33337:SF40">
    <property type="entry name" value="CENP-V_GFA DOMAIN-CONTAINING PROTEIN-RELATED"/>
    <property type="match status" value="1"/>
</dbReference>
<dbReference type="SUPFAM" id="SSF51316">
    <property type="entry name" value="Mss4-like"/>
    <property type="match status" value="1"/>
</dbReference>
<protein>
    <submittedName>
        <fullName evidence="6">Mss4-like superfamily protein</fullName>
    </submittedName>
</protein>
<dbReference type="Proteomes" id="UP001224775">
    <property type="component" value="Unassembled WGS sequence"/>
</dbReference>
<comment type="caution">
    <text evidence="6">The sequence shown here is derived from an EMBL/GenBank/DDBJ whole genome shotgun (WGS) entry which is preliminary data.</text>
</comment>
<dbReference type="Pfam" id="PF04828">
    <property type="entry name" value="GFA"/>
    <property type="match status" value="1"/>
</dbReference>
<feature type="domain" description="CENP-V/GFA" evidence="5">
    <location>
        <begin position="72"/>
        <end position="198"/>
    </location>
</feature>
<proteinExistence type="inferred from homology"/>
<dbReference type="EMBL" id="JATAAI010000034">
    <property type="protein sequence ID" value="KAK1735386.1"/>
    <property type="molecule type" value="Genomic_DNA"/>
</dbReference>
<dbReference type="Gene3D" id="3.90.1590.10">
    <property type="entry name" value="glutathione-dependent formaldehyde- activating enzyme (gfa)"/>
    <property type="match status" value="1"/>
</dbReference>
<keyword evidence="7" id="KW-1185">Reference proteome</keyword>
<dbReference type="PANTHER" id="PTHR33337">
    <property type="entry name" value="GFA DOMAIN-CONTAINING PROTEIN"/>
    <property type="match status" value="1"/>
</dbReference>
<dbReference type="AlphaFoldDB" id="A0AAD9D601"/>
<evidence type="ECO:0000259" key="5">
    <source>
        <dbReference type="PROSITE" id="PS51891"/>
    </source>
</evidence>
<evidence type="ECO:0000313" key="6">
    <source>
        <dbReference type="EMBL" id="KAK1735386.1"/>
    </source>
</evidence>
<keyword evidence="4" id="KW-0456">Lyase</keyword>
<evidence type="ECO:0000256" key="3">
    <source>
        <dbReference type="ARBA" id="ARBA00022833"/>
    </source>
</evidence>
<evidence type="ECO:0000256" key="1">
    <source>
        <dbReference type="ARBA" id="ARBA00005495"/>
    </source>
</evidence>
<name>A0AAD9D601_9STRA</name>
<dbReference type="GO" id="GO:0016846">
    <property type="term" value="F:carbon-sulfur lyase activity"/>
    <property type="evidence" value="ECO:0007669"/>
    <property type="project" value="InterPro"/>
</dbReference>
<dbReference type="InterPro" id="IPR006913">
    <property type="entry name" value="CENP-V/GFA"/>
</dbReference>
<dbReference type="GO" id="GO:0046872">
    <property type="term" value="F:metal ion binding"/>
    <property type="evidence" value="ECO:0007669"/>
    <property type="project" value="UniProtKB-KW"/>
</dbReference>
<dbReference type="PROSITE" id="PS51891">
    <property type="entry name" value="CENP_V_GFA"/>
    <property type="match status" value="1"/>
</dbReference>